<comment type="caution">
    <text evidence="4">The sequence shown here is derived from an EMBL/GenBank/DDBJ whole genome shotgun (WGS) entry which is preliminary data.</text>
</comment>
<evidence type="ECO:0000259" key="3">
    <source>
        <dbReference type="Pfam" id="PF20684"/>
    </source>
</evidence>
<dbReference type="PANTHER" id="PTHR38794:SF1">
    <property type="entry name" value="INTEGRAL MEMBRANE PROTEIN"/>
    <property type="match status" value="1"/>
</dbReference>
<feature type="region of interest" description="Disordered" evidence="1">
    <location>
        <begin position="382"/>
        <end position="482"/>
    </location>
</feature>
<feature type="compositionally biased region" description="Basic and acidic residues" evidence="1">
    <location>
        <begin position="431"/>
        <end position="468"/>
    </location>
</feature>
<gene>
    <name evidence="4" type="ORF">BCR34DRAFT_97286</name>
</gene>
<name>A0A1Y2A3Q5_9PLEO</name>
<evidence type="ECO:0000313" key="5">
    <source>
        <dbReference type="Proteomes" id="UP000193144"/>
    </source>
</evidence>
<feature type="transmembrane region" description="Helical" evidence="2">
    <location>
        <begin position="208"/>
        <end position="229"/>
    </location>
</feature>
<protein>
    <recommendedName>
        <fullName evidence="3">Rhodopsin domain-containing protein</fullName>
    </recommendedName>
</protein>
<organism evidence="4 5">
    <name type="scientific">Clohesyomyces aquaticus</name>
    <dbReference type="NCBI Taxonomy" id="1231657"/>
    <lineage>
        <taxon>Eukaryota</taxon>
        <taxon>Fungi</taxon>
        <taxon>Dikarya</taxon>
        <taxon>Ascomycota</taxon>
        <taxon>Pezizomycotina</taxon>
        <taxon>Dothideomycetes</taxon>
        <taxon>Pleosporomycetidae</taxon>
        <taxon>Pleosporales</taxon>
        <taxon>Lindgomycetaceae</taxon>
        <taxon>Clohesyomyces</taxon>
    </lineage>
</organism>
<feature type="region of interest" description="Disordered" evidence="1">
    <location>
        <begin position="288"/>
        <end position="344"/>
    </location>
</feature>
<feature type="transmembrane region" description="Helical" evidence="2">
    <location>
        <begin position="131"/>
        <end position="153"/>
    </location>
</feature>
<feature type="transmembrane region" description="Helical" evidence="2">
    <location>
        <begin position="53"/>
        <end position="78"/>
    </location>
</feature>
<feature type="compositionally biased region" description="Low complexity" evidence="1">
    <location>
        <begin position="384"/>
        <end position="393"/>
    </location>
</feature>
<evidence type="ECO:0000256" key="1">
    <source>
        <dbReference type="SAM" id="MobiDB-lite"/>
    </source>
</evidence>
<dbReference type="AlphaFoldDB" id="A0A1Y2A3Q5"/>
<reference evidence="4 5" key="1">
    <citation type="submission" date="2016-07" db="EMBL/GenBank/DDBJ databases">
        <title>Pervasive Adenine N6-methylation of Active Genes in Fungi.</title>
        <authorList>
            <consortium name="DOE Joint Genome Institute"/>
            <person name="Mondo S.J."/>
            <person name="Dannebaum R.O."/>
            <person name="Kuo R.C."/>
            <person name="Labutti K."/>
            <person name="Haridas S."/>
            <person name="Kuo A."/>
            <person name="Salamov A."/>
            <person name="Ahrendt S.R."/>
            <person name="Lipzen A."/>
            <person name="Sullivan W."/>
            <person name="Andreopoulos W.B."/>
            <person name="Clum A."/>
            <person name="Lindquist E."/>
            <person name="Daum C."/>
            <person name="Ramamoorthy G.K."/>
            <person name="Gryganskyi A."/>
            <person name="Culley D."/>
            <person name="Magnuson J.K."/>
            <person name="James T.Y."/>
            <person name="O'Malley M.A."/>
            <person name="Stajich J.E."/>
            <person name="Spatafora J.W."/>
            <person name="Visel A."/>
            <person name="Grigoriev I.V."/>
        </authorList>
    </citation>
    <scope>NUCLEOTIDE SEQUENCE [LARGE SCALE GENOMIC DNA]</scope>
    <source>
        <strain evidence="4 5">CBS 115471</strain>
    </source>
</reference>
<dbReference type="PROSITE" id="PS51257">
    <property type="entry name" value="PROKAR_LIPOPROTEIN"/>
    <property type="match status" value="1"/>
</dbReference>
<evidence type="ECO:0000313" key="4">
    <source>
        <dbReference type="EMBL" id="ORY16635.1"/>
    </source>
</evidence>
<feature type="domain" description="Rhodopsin" evidence="3">
    <location>
        <begin position="37"/>
        <end position="269"/>
    </location>
</feature>
<dbReference type="OrthoDB" id="3897607at2759"/>
<dbReference type="PANTHER" id="PTHR38794">
    <property type="entry name" value="INTEGRAL MEMBRANE PROTEIN"/>
    <property type="match status" value="1"/>
</dbReference>
<feature type="transmembrane region" description="Helical" evidence="2">
    <location>
        <begin position="173"/>
        <end position="196"/>
    </location>
</feature>
<dbReference type="InterPro" id="IPR049326">
    <property type="entry name" value="Rhodopsin_dom_fungi"/>
</dbReference>
<dbReference type="STRING" id="1231657.A0A1Y2A3Q5"/>
<keyword evidence="5" id="KW-1185">Reference proteome</keyword>
<accession>A0A1Y2A3Q5</accession>
<keyword evidence="2" id="KW-1133">Transmembrane helix</keyword>
<evidence type="ECO:0000256" key="2">
    <source>
        <dbReference type="SAM" id="Phobius"/>
    </source>
</evidence>
<keyword evidence="2" id="KW-0812">Transmembrane</keyword>
<dbReference type="Proteomes" id="UP000193144">
    <property type="component" value="Unassembled WGS sequence"/>
</dbReference>
<feature type="transmembrane region" description="Helical" evidence="2">
    <location>
        <begin position="98"/>
        <end position="119"/>
    </location>
</feature>
<feature type="transmembrane region" description="Helical" evidence="2">
    <location>
        <begin position="22"/>
        <end position="41"/>
    </location>
</feature>
<dbReference type="EMBL" id="MCFA01000017">
    <property type="protein sequence ID" value="ORY16635.1"/>
    <property type="molecule type" value="Genomic_DNA"/>
</dbReference>
<sequence length="482" mass="52661">MASEGVRHAVITSDDHGALLTMTAWFLSCALVLFIAARLTVRFTTQHIPGVDDIIIVFAGAFAIGSTIAISFAVNSGLGKKSHLLDKSKAGAIQKDMYAATILYILTIGLSKFSITTFFSRLTCTTLHKVVVVILSAVIVCWTIATTLGVLFQCELPHPWEVFTGKCIPLLPYWVSVGVIDILTDLVMIILPIHIIWDLQMAPSKKSVVMFIFAIRSVLIAISILRLVYLTKFITADPAFDSIPYGILTQCHSTLSVIVACSPALKPFMDSVRTGMLSASLAKHTPGTTWGHDNYNMQPLSHDSKDDSGNGSSKRRSKSTMTRVSPTPEPKPKPTPAQHFRSESGTHVLVTNAFGRIVKHPLMAVETIPTFTAAEAVPNCPLTAPSRSRASRSPPRPPPPPEELRPDLSMFTAKARSGSPASRHGRGNSARLDRVYTRYSEDSEESDARIIKKTRPWDVRYDDYHDGVPRAGPSIEGGRAWS</sequence>
<keyword evidence="2" id="KW-0472">Membrane</keyword>
<proteinExistence type="predicted"/>
<dbReference type="Pfam" id="PF20684">
    <property type="entry name" value="Fung_rhodopsin"/>
    <property type="match status" value="1"/>
</dbReference>